<reference evidence="3" key="1">
    <citation type="journal article" date="2013" name="Science">
        <title>Comparative analysis of bat genomes provides insight into the evolution of flight and immunity.</title>
        <authorList>
            <person name="Zhang G."/>
            <person name="Cowled C."/>
            <person name="Shi Z."/>
            <person name="Huang Z."/>
            <person name="Bishop-Lilly K.A."/>
            <person name="Fang X."/>
            <person name="Wynne J.W."/>
            <person name="Xiong Z."/>
            <person name="Baker M.L."/>
            <person name="Zhao W."/>
            <person name="Tachedjian M."/>
            <person name="Zhu Y."/>
            <person name="Zhou P."/>
            <person name="Jiang X."/>
            <person name="Ng J."/>
            <person name="Yang L."/>
            <person name="Wu L."/>
            <person name="Xiao J."/>
            <person name="Feng Y."/>
            <person name="Chen Y."/>
            <person name="Sun X."/>
            <person name="Zhang Y."/>
            <person name="Marsh G.A."/>
            <person name="Crameri G."/>
            <person name="Broder C.C."/>
            <person name="Frey K.G."/>
            <person name="Wang L.F."/>
            <person name="Wang J."/>
        </authorList>
    </citation>
    <scope>NUCLEOTIDE SEQUENCE [LARGE SCALE GENOMIC DNA]</scope>
</reference>
<name>L5KKN8_PTEAL</name>
<evidence type="ECO:0000313" key="2">
    <source>
        <dbReference type="EMBL" id="ELK11877.1"/>
    </source>
</evidence>
<dbReference type="AlphaFoldDB" id="L5KKN8"/>
<organism evidence="2 3">
    <name type="scientific">Pteropus alecto</name>
    <name type="common">Black flying fox</name>
    <dbReference type="NCBI Taxonomy" id="9402"/>
    <lineage>
        <taxon>Eukaryota</taxon>
        <taxon>Metazoa</taxon>
        <taxon>Chordata</taxon>
        <taxon>Craniata</taxon>
        <taxon>Vertebrata</taxon>
        <taxon>Euteleostomi</taxon>
        <taxon>Mammalia</taxon>
        <taxon>Eutheria</taxon>
        <taxon>Laurasiatheria</taxon>
        <taxon>Chiroptera</taxon>
        <taxon>Yinpterochiroptera</taxon>
        <taxon>Pteropodoidea</taxon>
        <taxon>Pteropodidae</taxon>
        <taxon>Pteropodinae</taxon>
        <taxon>Pteropus</taxon>
    </lineage>
</organism>
<feature type="compositionally biased region" description="Polar residues" evidence="1">
    <location>
        <begin position="8"/>
        <end position="17"/>
    </location>
</feature>
<sequence>MDSKVRCLSSSDLQSSPEALDKLLPSSAPPSSSTLTSLHLHSSPSPAPCLQASEHRPEGTELSLEKGQIAAKEPVPSSKNETPSMS</sequence>
<feature type="compositionally biased region" description="Polar residues" evidence="1">
    <location>
        <begin position="77"/>
        <end position="86"/>
    </location>
</feature>
<accession>L5KKN8</accession>
<protein>
    <submittedName>
        <fullName evidence="2">Uncharacterized protein</fullName>
    </submittedName>
</protein>
<feature type="compositionally biased region" description="Low complexity" evidence="1">
    <location>
        <begin position="23"/>
        <end position="44"/>
    </location>
</feature>
<gene>
    <name evidence="2" type="ORF">PAL_GLEAN10009062</name>
</gene>
<dbReference type="InParanoid" id="L5KKN8"/>
<evidence type="ECO:0000313" key="3">
    <source>
        <dbReference type="Proteomes" id="UP000010552"/>
    </source>
</evidence>
<evidence type="ECO:0000256" key="1">
    <source>
        <dbReference type="SAM" id="MobiDB-lite"/>
    </source>
</evidence>
<keyword evidence="3" id="KW-1185">Reference proteome</keyword>
<feature type="region of interest" description="Disordered" evidence="1">
    <location>
        <begin position="1"/>
        <end position="86"/>
    </location>
</feature>
<dbReference type="Proteomes" id="UP000010552">
    <property type="component" value="Unassembled WGS sequence"/>
</dbReference>
<dbReference type="EMBL" id="KB030667">
    <property type="protein sequence ID" value="ELK11877.1"/>
    <property type="molecule type" value="Genomic_DNA"/>
</dbReference>
<proteinExistence type="predicted"/>